<evidence type="ECO:0000313" key="1">
    <source>
        <dbReference type="EMBL" id="KAK3065131.1"/>
    </source>
</evidence>
<gene>
    <name evidence="1" type="ORF">LTS18_009116</name>
</gene>
<reference evidence="1" key="1">
    <citation type="submission" date="2024-09" db="EMBL/GenBank/DDBJ databases">
        <title>Black Yeasts Isolated from many extreme environments.</title>
        <authorList>
            <person name="Coleine C."/>
            <person name="Stajich J.E."/>
            <person name="Selbmann L."/>
        </authorList>
    </citation>
    <scope>NUCLEOTIDE SEQUENCE</scope>
    <source>
        <strain evidence="1">CCFEE 5737</strain>
    </source>
</reference>
<dbReference type="Proteomes" id="UP001186974">
    <property type="component" value="Unassembled WGS sequence"/>
</dbReference>
<name>A0ACC3DC39_9PEZI</name>
<protein>
    <submittedName>
        <fullName evidence="1">Uncharacterized protein</fullName>
    </submittedName>
</protein>
<organism evidence="1 2">
    <name type="scientific">Coniosporium uncinatum</name>
    <dbReference type="NCBI Taxonomy" id="93489"/>
    <lineage>
        <taxon>Eukaryota</taxon>
        <taxon>Fungi</taxon>
        <taxon>Dikarya</taxon>
        <taxon>Ascomycota</taxon>
        <taxon>Pezizomycotina</taxon>
        <taxon>Dothideomycetes</taxon>
        <taxon>Dothideomycetes incertae sedis</taxon>
        <taxon>Coniosporium</taxon>
    </lineage>
</organism>
<accession>A0ACC3DC39</accession>
<comment type="caution">
    <text evidence="1">The sequence shown here is derived from an EMBL/GenBank/DDBJ whole genome shotgun (WGS) entry which is preliminary data.</text>
</comment>
<sequence>MSSGWNVKGDPHETPKADGSVDPWHASGIIESASGTRLTSYHAYPNGLVVFSKTRYGQVQVPVAESSSSQAAQTIQNTQPQSAQAATTKLTWRLNAQGYPEWWNGQQWVQGQYFSEHQKWMAWYERQWYEYQS</sequence>
<evidence type="ECO:0000313" key="2">
    <source>
        <dbReference type="Proteomes" id="UP001186974"/>
    </source>
</evidence>
<keyword evidence="2" id="KW-1185">Reference proteome</keyword>
<proteinExistence type="predicted"/>
<dbReference type="EMBL" id="JAWDJW010006358">
    <property type="protein sequence ID" value="KAK3065131.1"/>
    <property type="molecule type" value="Genomic_DNA"/>
</dbReference>